<dbReference type="EMBL" id="CP021109">
    <property type="protein sequence ID" value="ARP85089.1"/>
    <property type="molecule type" value="Genomic_DNA"/>
</dbReference>
<sequence length="138" mass="13571">MKLRRIAAAIRVLCRPQSLTPVLCLLSIARPEAALATCDIFNPATGQTVTCGTGAPNPATTPLAAAPASTDVTVNVLPSAGIAVGDTTAVAVNAQSRVTNQGSISSTGAASIGVSLGADSTLTNAAGDLLPAISTLTM</sequence>
<proteinExistence type="predicted"/>
<dbReference type="Proteomes" id="UP000194139">
    <property type="component" value="Chromosome"/>
</dbReference>
<accession>A0A1W6YW11</accession>
<evidence type="ECO:0008006" key="4">
    <source>
        <dbReference type="Google" id="ProtNLM"/>
    </source>
</evidence>
<dbReference type="AlphaFoldDB" id="A0A1W6YW11"/>
<reference evidence="2 3" key="1">
    <citation type="submission" date="2017-05" db="EMBL/GenBank/DDBJ databases">
        <title>Complete and WGS of Bordetella genogroups.</title>
        <authorList>
            <person name="Spilker T."/>
            <person name="LiPuma J."/>
        </authorList>
    </citation>
    <scope>NUCLEOTIDE SEQUENCE [LARGE SCALE GENOMIC DNA]</scope>
    <source>
        <strain evidence="2 3">AU17164</strain>
    </source>
</reference>
<gene>
    <name evidence="2" type="ORF">CAL13_01800</name>
</gene>
<keyword evidence="1" id="KW-0732">Signal</keyword>
<evidence type="ECO:0000313" key="2">
    <source>
        <dbReference type="EMBL" id="ARP85089.1"/>
    </source>
</evidence>
<evidence type="ECO:0000256" key="1">
    <source>
        <dbReference type="SAM" id="SignalP"/>
    </source>
</evidence>
<dbReference type="RefSeq" id="WP_086071315.1">
    <property type="nucleotide sequence ID" value="NZ_CP021109.1"/>
</dbReference>
<name>A0A1W6YW11_9BORD</name>
<keyword evidence="3" id="KW-1185">Reference proteome</keyword>
<organism evidence="2 3">
    <name type="scientific">Bordetella genomosp. 9</name>
    <dbReference type="NCBI Taxonomy" id="1416803"/>
    <lineage>
        <taxon>Bacteria</taxon>
        <taxon>Pseudomonadati</taxon>
        <taxon>Pseudomonadota</taxon>
        <taxon>Betaproteobacteria</taxon>
        <taxon>Burkholderiales</taxon>
        <taxon>Alcaligenaceae</taxon>
        <taxon>Bordetella</taxon>
    </lineage>
</organism>
<feature type="signal peptide" evidence="1">
    <location>
        <begin position="1"/>
        <end position="36"/>
    </location>
</feature>
<protein>
    <recommendedName>
        <fullName evidence="4">ESPR domain-containing protein</fullName>
    </recommendedName>
</protein>
<evidence type="ECO:0000313" key="3">
    <source>
        <dbReference type="Proteomes" id="UP000194139"/>
    </source>
</evidence>
<feature type="chain" id="PRO_5012981230" description="ESPR domain-containing protein" evidence="1">
    <location>
        <begin position="37"/>
        <end position="138"/>
    </location>
</feature>